<dbReference type="CDD" id="cd02588">
    <property type="entry name" value="HAD_L2-DEX"/>
    <property type="match status" value="1"/>
</dbReference>
<dbReference type="InterPro" id="IPR051540">
    <property type="entry name" value="S-2-haloacid_dehalogenase"/>
</dbReference>
<dbReference type="EMBL" id="FQXT01000006">
    <property type="protein sequence ID" value="SHI24572.1"/>
    <property type="molecule type" value="Genomic_DNA"/>
</dbReference>
<dbReference type="Proteomes" id="UP000290037">
    <property type="component" value="Unassembled WGS sequence"/>
</dbReference>
<dbReference type="SUPFAM" id="SSF56784">
    <property type="entry name" value="HAD-like"/>
    <property type="match status" value="1"/>
</dbReference>
<dbReference type="Pfam" id="PF00702">
    <property type="entry name" value="Hydrolase"/>
    <property type="match status" value="1"/>
</dbReference>
<dbReference type="InterPro" id="IPR023198">
    <property type="entry name" value="PGP-like_dom2"/>
</dbReference>
<keyword evidence="2" id="KW-0378">Hydrolase</keyword>
<gene>
    <name evidence="3" type="ORF">DSM01_2926</name>
    <name evidence="4" type="ORF">SAMN04487999_3173</name>
</gene>
<protein>
    <submittedName>
        <fullName evidence="4">2-haloacid dehalogenase</fullName>
    </submittedName>
</protein>
<sequence length="220" mass="24690">MTQPRLLIFDVNETLLDLKPLARRINAVLSDEHAFELWFSTLLHYSLVETVSGKHQDFSKIAKATFEMTAAKYKKVLAEEEIDSILGLITQLPAHSDVAKALAKLKNKYTLVALTNGNSQVAKEQLNFAEIAPLFDRIFSVDEAEAFKPNAKPYQFVLSEMQVDPENAMLVAAHGWDITGAQRAGLQTSFIAREGKFKYPLAEQPTYDCTDLNELVERLT</sequence>
<dbReference type="NCBIfam" id="TIGR01428">
    <property type="entry name" value="HAD_type_II"/>
    <property type="match status" value="1"/>
</dbReference>
<dbReference type="InterPro" id="IPR036412">
    <property type="entry name" value="HAD-like_sf"/>
</dbReference>
<dbReference type="SFLD" id="SFLDG01129">
    <property type="entry name" value="C1.5:_HAD__Beta-PGM__Phosphata"/>
    <property type="match status" value="1"/>
</dbReference>
<dbReference type="PRINTS" id="PR00413">
    <property type="entry name" value="HADHALOGNASE"/>
</dbReference>
<reference evidence="5" key="2">
    <citation type="submission" date="2016-11" db="EMBL/GenBank/DDBJ databases">
        <authorList>
            <person name="Varghese N."/>
            <person name="Submissions S."/>
        </authorList>
    </citation>
    <scope>NUCLEOTIDE SEQUENCE [LARGE SCALE GENOMIC DNA]</scope>
    <source>
        <strain evidence="5">DSM 19859</strain>
    </source>
</reference>
<reference evidence="4" key="1">
    <citation type="submission" date="2016-11" db="EMBL/GenBank/DDBJ databases">
        <authorList>
            <person name="Jaros S."/>
            <person name="Januszkiewicz K."/>
            <person name="Wedrychowicz H."/>
        </authorList>
    </citation>
    <scope>NUCLEOTIDE SEQUENCE [LARGE SCALE GENOMIC DNA]</scope>
    <source>
        <strain evidence="4">DSM 19859</strain>
    </source>
</reference>
<accession>A0A1M5ZK75</accession>
<dbReference type="SFLD" id="SFLDS00003">
    <property type="entry name" value="Haloacid_Dehalogenase"/>
    <property type="match status" value="1"/>
</dbReference>
<dbReference type="PANTHER" id="PTHR43316">
    <property type="entry name" value="HYDROLASE, HALOACID DELAHOGENASE-RELATED"/>
    <property type="match status" value="1"/>
</dbReference>
<proteinExistence type="inferred from homology"/>
<organism evidence="4 5">
    <name type="scientific">Leeuwenhoekiella palythoae</name>
    <dbReference type="NCBI Taxonomy" id="573501"/>
    <lineage>
        <taxon>Bacteria</taxon>
        <taxon>Pseudomonadati</taxon>
        <taxon>Bacteroidota</taxon>
        <taxon>Flavobacteriia</taxon>
        <taxon>Flavobacteriales</taxon>
        <taxon>Flavobacteriaceae</taxon>
        <taxon>Leeuwenhoekiella</taxon>
    </lineage>
</organism>
<dbReference type="GO" id="GO:0019120">
    <property type="term" value="F:hydrolase activity, acting on acid halide bonds, in C-halide compounds"/>
    <property type="evidence" value="ECO:0007669"/>
    <property type="project" value="InterPro"/>
</dbReference>
<dbReference type="AlphaFoldDB" id="A0A1M5ZK75"/>
<comment type="similarity">
    <text evidence="1">Belongs to the HAD-like hydrolase superfamily. S-2-haloalkanoic acid dehalogenase family.</text>
</comment>
<dbReference type="EMBL" id="QOVN01000006">
    <property type="protein sequence ID" value="RXG27807.1"/>
    <property type="molecule type" value="Genomic_DNA"/>
</dbReference>
<dbReference type="Gene3D" id="1.10.150.240">
    <property type="entry name" value="Putative phosphatase, domain 2"/>
    <property type="match status" value="1"/>
</dbReference>
<evidence type="ECO:0000256" key="2">
    <source>
        <dbReference type="ARBA" id="ARBA00022801"/>
    </source>
</evidence>
<dbReference type="InterPro" id="IPR006439">
    <property type="entry name" value="HAD-SF_hydro_IA"/>
</dbReference>
<dbReference type="NCBIfam" id="TIGR01493">
    <property type="entry name" value="HAD-SF-IA-v2"/>
    <property type="match status" value="1"/>
</dbReference>
<evidence type="ECO:0000313" key="3">
    <source>
        <dbReference type="EMBL" id="RXG27807.1"/>
    </source>
</evidence>
<evidence type="ECO:0000313" key="5">
    <source>
        <dbReference type="Proteomes" id="UP000184240"/>
    </source>
</evidence>
<evidence type="ECO:0000313" key="4">
    <source>
        <dbReference type="EMBL" id="SHI24572.1"/>
    </source>
</evidence>
<evidence type="ECO:0000313" key="6">
    <source>
        <dbReference type="Proteomes" id="UP000290037"/>
    </source>
</evidence>
<dbReference type="Gene3D" id="3.40.50.1000">
    <property type="entry name" value="HAD superfamily/HAD-like"/>
    <property type="match status" value="1"/>
</dbReference>
<dbReference type="InterPro" id="IPR006328">
    <property type="entry name" value="2-HAD"/>
</dbReference>
<dbReference type="InterPro" id="IPR023214">
    <property type="entry name" value="HAD_sf"/>
</dbReference>
<dbReference type="Proteomes" id="UP000184240">
    <property type="component" value="Unassembled WGS sequence"/>
</dbReference>
<keyword evidence="6" id="KW-1185">Reference proteome</keyword>
<reference evidence="3 6" key="3">
    <citation type="submission" date="2018-07" db="EMBL/GenBank/DDBJ databases">
        <title>Leeuwenhoekiella genomics.</title>
        <authorList>
            <person name="Tahon G."/>
            <person name="Willems A."/>
        </authorList>
    </citation>
    <scope>NUCLEOTIDE SEQUENCE [LARGE SCALE GENOMIC DNA]</scope>
    <source>
        <strain evidence="3 6">LMG 24856</strain>
    </source>
</reference>
<dbReference type="PANTHER" id="PTHR43316:SF3">
    <property type="entry name" value="HALOACID DEHALOGENASE, TYPE II (AFU_ORTHOLOGUE AFUA_2G07750)-RELATED"/>
    <property type="match status" value="1"/>
</dbReference>
<dbReference type="STRING" id="573501.SAMN04487999_3173"/>
<name>A0A1M5ZK75_9FLAO</name>
<dbReference type="RefSeq" id="WP_072984729.1">
    <property type="nucleotide sequence ID" value="NZ_FQXT01000006.1"/>
</dbReference>
<evidence type="ECO:0000256" key="1">
    <source>
        <dbReference type="ARBA" id="ARBA00008106"/>
    </source>
</evidence>